<feature type="transmembrane region" description="Helical" evidence="9">
    <location>
        <begin position="27"/>
        <end position="47"/>
    </location>
</feature>
<dbReference type="EMBL" id="AM902716">
    <property type="protein sequence ID" value="CAP41601.1"/>
    <property type="molecule type" value="Genomic_DNA"/>
</dbReference>
<keyword evidence="4" id="KW-1003">Cell membrane</keyword>
<evidence type="ECO:0000259" key="10">
    <source>
        <dbReference type="PROSITE" id="PS50928"/>
    </source>
</evidence>
<dbReference type="GO" id="GO:0043190">
    <property type="term" value="C:ATP-binding cassette (ABC) transporter complex"/>
    <property type="evidence" value="ECO:0007669"/>
    <property type="project" value="InterPro"/>
</dbReference>
<dbReference type="InterPro" id="IPR010065">
    <property type="entry name" value="AA_ABC_transptr_permease_3TM"/>
</dbReference>
<feature type="transmembrane region" description="Helical" evidence="9">
    <location>
        <begin position="188"/>
        <end position="207"/>
    </location>
</feature>
<evidence type="ECO:0000256" key="7">
    <source>
        <dbReference type="ARBA" id="ARBA00022989"/>
    </source>
</evidence>
<feature type="transmembrane region" description="Helical" evidence="9">
    <location>
        <begin position="94"/>
        <end position="114"/>
    </location>
</feature>
<keyword evidence="8 9" id="KW-0472">Membrane</keyword>
<keyword evidence="7 9" id="KW-1133">Transmembrane helix</keyword>
<comment type="subcellular location">
    <subcellularLocation>
        <location evidence="1">Cell inner membrane</location>
        <topology evidence="1">Multi-pass membrane protein</topology>
    </subcellularLocation>
    <subcellularLocation>
        <location evidence="9">Cell membrane</location>
        <topology evidence="9">Multi-pass membrane protein</topology>
    </subcellularLocation>
</comment>
<dbReference type="Gene3D" id="1.10.3720.10">
    <property type="entry name" value="MetI-like"/>
    <property type="match status" value="1"/>
</dbReference>
<dbReference type="CDD" id="cd06261">
    <property type="entry name" value="TM_PBP2"/>
    <property type="match status" value="1"/>
</dbReference>
<dbReference type="AlphaFoldDB" id="A9IDS0"/>
<keyword evidence="5 9" id="KW-0812">Transmembrane</keyword>
<dbReference type="eggNOG" id="COG0765">
    <property type="taxonomic scope" value="Bacteria"/>
</dbReference>
<evidence type="ECO:0000256" key="5">
    <source>
        <dbReference type="ARBA" id="ARBA00022692"/>
    </source>
</evidence>
<evidence type="ECO:0000256" key="2">
    <source>
        <dbReference type="ARBA" id="ARBA00010072"/>
    </source>
</evidence>
<dbReference type="PROSITE" id="PS50928">
    <property type="entry name" value="ABC_TM1"/>
    <property type="match status" value="1"/>
</dbReference>
<reference evidence="11 12" key="1">
    <citation type="journal article" date="2008" name="BMC Genomics">
        <title>The missing link: Bordetella petrii is endowed with both the metabolic versatility of environmental bacteria and virulence traits of pathogenic Bordetellae.</title>
        <authorList>
            <person name="Gross R."/>
            <person name="Guzman C.A."/>
            <person name="Sebaihia M."/>
            <person name="Martins Dos Santos V.A."/>
            <person name="Pieper D.H."/>
            <person name="Koebnik R."/>
            <person name="Lechner M."/>
            <person name="Bartels D."/>
            <person name="Buhrmester J."/>
            <person name="Choudhuri J.V."/>
            <person name="Ebensen T."/>
            <person name="Gaigalat L."/>
            <person name="Herrmann S."/>
            <person name="Khachane A.N."/>
            <person name="Larisch C."/>
            <person name="Link S."/>
            <person name="Linke B."/>
            <person name="Meyer F."/>
            <person name="Mormann S."/>
            <person name="Nakunst D."/>
            <person name="Rueckert C."/>
            <person name="Schneiker-Bekel S."/>
            <person name="Schulze K."/>
            <person name="Vorhoelter F.J."/>
            <person name="Yevsa T."/>
            <person name="Engle J.T."/>
            <person name="Goldman W.E."/>
            <person name="Puehler A."/>
            <person name="Goebel U.B."/>
            <person name="Goesmann A."/>
            <person name="Bloecker H."/>
            <person name="Kaiser O."/>
            <person name="Martinez-Arias R."/>
        </authorList>
    </citation>
    <scope>NUCLEOTIDE SEQUENCE [LARGE SCALE GENOMIC DNA]</scope>
    <source>
        <strain evidence="12">ATCC BAA-461 / DSM 12804 / CCUG 43448 / CIP 107267 / Se-1111R</strain>
    </source>
</reference>
<dbReference type="NCBIfam" id="TIGR01726">
    <property type="entry name" value="HEQRo_perm_3TM"/>
    <property type="match status" value="1"/>
</dbReference>
<keyword evidence="3 9" id="KW-0813">Transport</keyword>
<dbReference type="InterPro" id="IPR043429">
    <property type="entry name" value="ArtM/GltK/GlnP/TcyL/YhdX-like"/>
</dbReference>
<accession>A9IDS0</accession>
<dbReference type="PANTHER" id="PTHR30614">
    <property type="entry name" value="MEMBRANE COMPONENT OF AMINO ACID ABC TRANSPORTER"/>
    <property type="match status" value="1"/>
</dbReference>
<evidence type="ECO:0000256" key="9">
    <source>
        <dbReference type="RuleBase" id="RU363032"/>
    </source>
</evidence>
<keyword evidence="6" id="KW-0029">Amino-acid transport</keyword>
<evidence type="ECO:0000256" key="6">
    <source>
        <dbReference type="ARBA" id="ARBA00022970"/>
    </source>
</evidence>
<organism evidence="11 12">
    <name type="scientific">Bordetella petrii (strain ATCC BAA-461 / DSM 12804 / CCUG 43448 / CIP 107267 / Se-1111R)</name>
    <dbReference type="NCBI Taxonomy" id="340100"/>
    <lineage>
        <taxon>Bacteria</taxon>
        <taxon>Pseudomonadati</taxon>
        <taxon>Pseudomonadota</taxon>
        <taxon>Betaproteobacteria</taxon>
        <taxon>Burkholderiales</taxon>
        <taxon>Alcaligenaceae</taxon>
        <taxon>Bordetella</taxon>
    </lineage>
</organism>
<evidence type="ECO:0000256" key="3">
    <source>
        <dbReference type="ARBA" id="ARBA00022448"/>
    </source>
</evidence>
<evidence type="ECO:0000256" key="8">
    <source>
        <dbReference type="ARBA" id="ARBA00023136"/>
    </source>
</evidence>
<evidence type="ECO:0000313" key="12">
    <source>
        <dbReference type="Proteomes" id="UP000001225"/>
    </source>
</evidence>
<dbReference type="InterPro" id="IPR035906">
    <property type="entry name" value="MetI-like_sf"/>
</dbReference>
<dbReference type="Pfam" id="PF00528">
    <property type="entry name" value="BPD_transp_1"/>
    <property type="match status" value="1"/>
</dbReference>
<dbReference type="PANTHER" id="PTHR30614:SF0">
    <property type="entry name" value="L-CYSTINE TRANSPORT SYSTEM PERMEASE PROTEIN TCYL"/>
    <property type="match status" value="1"/>
</dbReference>
<gene>
    <name evidence="11" type="ordered locus">Bpet1267</name>
</gene>
<dbReference type="STRING" id="94624.Bpet1267"/>
<comment type="similarity">
    <text evidence="2">Belongs to the binding-protein-dependent transport system permease family. HisMQ subfamily.</text>
</comment>
<dbReference type="KEGG" id="bpt:Bpet1267"/>
<keyword evidence="12" id="KW-1185">Reference proteome</keyword>
<protein>
    <submittedName>
        <fullName evidence="11">ABC-type amino acid transport system, permease component</fullName>
    </submittedName>
</protein>
<evidence type="ECO:0000256" key="1">
    <source>
        <dbReference type="ARBA" id="ARBA00004429"/>
    </source>
</evidence>
<evidence type="ECO:0000256" key="4">
    <source>
        <dbReference type="ARBA" id="ARBA00022475"/>
    </source>
</evidence>
<dbReference type="SUPFAM" id="SSF161098">
    <property type="entry name" value="MetI-like"/>
    <property type="match status" value="1"/>
</dbReference>
<dbReference type="GO" id="GO:0015184">
    <property type="term" value="F:L-cystine transmembrane transporter activity"/>
    <property type="evidence" value="ECO:0007669"/>
    <property type="project" value="TreeGrafter"/>
</dbReference>
<evidence type="ECO:0000313" key="11">
    <source>
        <dbReference type="EMBL" id="CAP41601.1"/>
    </source>
</evidence>
<feature type="domain" description="ABC transmembrane type-1" evidence="10">
    <location>
        <begin position="23"/>
        <end position="210"/>
    </location>
</feature>
<dbReference type="Proteomes" id="UP000001225">
    <property type="component" value="Chromosome"/>
</dbReference>
<name>A9IDS0_BORPD</name>
<sequence>MQFQFSVYSGLQWSDLPFVLDGLGRTLLLTLLSGTFGTVVGAIVGWLRESSTTASYLLASYVDVMRSIPLIIQFILVNSAFAALGSPLDPLEVGVLTLSLYMGALTSELVRSGLRSVRPELRRASRSLGMSYWQELRHIGAPLAVRTVFPSWIGTLIALTKDTALVSVVGYVELLRAAQILIVRTNEALMILAGVGLAYFIICYPISRYSRKIERRLSHD</sequence>
<proteinExistence type="inferred from homology"/>
<dbReference type="InterPro" id="IPR000515">
    <property type="entry name" value="MetI-like"/>
</dbReference>